<accession>A0A5A7NAV3</accession>
<keyword evidence="5" id="KW-1185">Reference proteome</keyword>
<gene>
    <name evidence="4" type="ORF">JCM17846_18410</name>
</gene>
<evidence type="ECO:0000256" key="1">
    <source>
        <dbReference type="SAM" id="MobiDB-lite"/>
    </source>
</evidence>
<dbReference type="InterPro" id="IPR046454">
    <property type="entry name" value="GpA_endonuclease"/>
</dbReference>
<dbReference type="EMBL" id="BKCN01000008">
    <property type="protein sequence ID" value="GER04159.1"/>
    <property type="molecule type" value="Genomic_DNA"/>
</dbReference>
<sequence>MNALSDPSVSLVGLQGPAQSGKSDIGLNWWGATIHQQPTDFMICQPDKAMMQDFVVRRLEPLIDQHRVLKEKMLPGGSSDNIFLKRFRGMLSTHIWPVGAQFRARPVPWGWLDDYDDFPEDIDGQGSALSLLEGRQTTFEGAEKTYVSSSPSRDGGGGIEAICEAGSNERFYWRCPQCNEYFSPEFDKHLRFDTKGSADDAERTAHLTCPHNGCIIDPVHKRQMLLSALDLPHNGWLQPHQKPFDDSRVEGDWISVRWRTFRVDGLMGFTSWPKLARAWRLAQITLEMRQDESELRAFWNVKGGKNYRSMLTAEKPVDINVLMARRESWQMQTVPAGVRVLTAAVDIQANRFEVMVVGWGDGLECWPIDRFDIHLLEDRSTLVEPARYPEHWLTLINQVVMRRYPSAVDPSQSVPILTTAIDTGGEDGVKDNAVKFWHAARLAGVHAHRITLVKGGSNPKGKLLPAPSFLDVKSRGGPEKAGPRLWVPNVNAMKSIVDARLRREKPGPGYIHWPANWREEWFDELTAEELRRGKWIKIRSRNETLDLMVYNYTALMRAPFAGTRANMGWVPAAFRAPIEVTDNPPNASAAALKLEDYQSMPAKANGEREQVNPEPSATGESVVRESRHTQAGSGGWIGTTGQWL</sequence>
<name>A0A5A7NAV3_9PROT</name>
<dbReference type="Pfam" id="PF05876">
    <property type="entry name" value="GpA_ATPase"/>
    <property type="match status" value="1"/>
</dbReference>
<feature type="region of interest" description="Disordered" evidence="1">
    <location>
        <begin position="602"/>
        <end position="644"/>
    </location>
</feature>
<evidence type="ECO:0000313" key="4">
    <source>
        <dbReference type="EMBL" id="GER04159.1"/>
    </source>
</evidence>
<dbReference type="GO" id="GO:0004519">
    <property type="term" value="F:endonuclease activity"/>
    <property type="evidence" value="ECO:0007669"/>
    <property type="project" value="InterPro"/>
</dbReference>
<dbReference type="Proteomes" id="UP000324996">
    <property type="component" value="Unassembled WGS sequence"/>
</dbReference>
<evidence type="ECO:0000259" key="2">
    <source>
        <dbReference type="Pfam" id="PF05876"/>
    </source>
</evidence>
<evidence type="ECO:0000259" key="3">
    <source>
        <dbReference type="Pfam" id="PF20454"/>
    </source>
</evidence>
<dbReference type="GO" id="GO:0016887">
    <property type="term" value="F:ATP hydrolysis activity"/>
    <property type="evidence" value="ECO:0007669"/>
    <property type="project" value="InterPro"/>
</dbReference>
<proteinExistence type="predicted"/>
<dbReference type="InterPro" id="IPR046453">
    <property type="entry name" value="GpA_ATPase"/>
</dbReference>
<evidence type="ECO:0000313" key="5">
    <source>
        <dbReference type="Proteomes" id="UP000324996"/>
    </source>
</evidence>
<comment type="caution">
    <text evidence="4">The sequence shown here is derived from an EMBL/GenBank/DDBJ whole genome shotgun (WGS) entry which is preliminary data.</text>
</comment>
<dbReference type="AlphaFoldDB" id="A0A5A7NAV3"/>
<dbReference type="Pfam" id="PF20454">
    <property type="entry name" value="GpA_nuclease"/>
    <property type="match status" value="1"/>
</dbReference>
<feature type="domain" description="Phage terminase large subunit GpA ATPase" evidence="2">
    <location>
        <begin position="1"/>
        <end position="226"/>
    </location>
</feature>
<protein>
    <submittedName>
        <fullName evidence="4">DNA packaging protein</fullName>
    </submittedName>
</protein>
<feature type="domain" description="Terminase large subunit GpA endonuclease" evidence="3">
    <location>
        <begin position="268"/>
        <end position="556"/>
    </location>
</feature>
<reference evidence="4 5" key="1">
    <citation type="submission" date="2019-09" db="EMBL/GenBank/DDBJ databases">
        <title>NBRP : Genome information of microbial organism related human and environment.</title>
        <authorList>
            <person name="Hattori M."/>
            <person name="Oshima K."/>
            <person name="Inaba H."/>
            <person name="Suda W."/>
            <person name="Sakamoto M."/>
            <person name="Iino T."/>
            <person name="Kitahara M."/>
            <person name="Oshida Y."/>
            <person name="Iida T."/>
            <person name="Kudo T."/>
            <person name="Itoh T."/>
            <person name="Ohkuma M."/>
        </authorList>
    </citation>
    <scope>NUCLEOTIDE SEQUENCE [LARGE SCALE GENOMIC DNA]</scope>
    <source>
        <strain evidence="4 5">Q-1</strain>
    </source>
</reference>
<organism evidence="4 5">
    <name type="scientific">Iodidimonas nitroreducens</name>
    <dbReference type="NCBI Taxonomy" id="1236968"/>
    <lineage>
        <taxon>Bacteria</taxon>
        <taxon>Pseudomonadati</taxon>
        <taxon>Pseudomonadota</taxon>
        <taxon>Alphaproteobacteria</taxon>
        <taxon>Iodidimonadales</taxon>
        <taxon>Iodidimonadaceae</taxon>
        <taxon>Iodidimonas</taxon>
    </lineage>
</organism>